<feature type="region of interest" description="Disordered" evidence="1">
    <location>
        <begin position="224"/>
        <end position="243"/>
    </location>
</feature>
<feature type="compositionally biased region" description="Basic and acidic residues" evidence="1">
    <location>
        <begin position="225"/>
        <end position="235"/>
    </location>
</feature>
<protein>
    <submittedName>
        <fullName evidence="2">Phage Gp37/Gp68 family protein</fullName>
    </submittedName>
</protein>
<evidence type="ECO:0000313" key="3">
    <source>
        <dbReference type="Proteomes" id="UP000759103"/>
    </source>
</evidence>
<sequence length="243" mass="27708">MAHDSAIEWTDSTWNPVTGCTKITAGCENCYAARFAERFRGVPGHPFENGFDLQLRPERLEQPFAWRRPRMIFVNSMSDLFHKAIPKDFIDGVFTTMERADWHTFQVLTKRSSLLRDYLKQRYQAAAVPSHIWIGVSVESAEAKSRIEHLRQSPEAVRFLSIEPLIGAVGAMNLEGIHWVIAGGESGARARPMHIDWAREVRDECSRQSVPFFFKQWGGFRPKSGGRELDGREWNEMPTASVA</sequence>
<dbReference type="RefSeq" id="WP_219748810.1">
    <property type="nucleotide sequence ID" value="NZ_JAHXZN010000003.1"/>
</dbReference>
<dbReference type="EMBL" id="JAHXZN010000003">
    <property type="protein sequence ID" value="MBW6531431.1"/>
    <property type="molecule type" value="Genomic_DNA"/>
</dbReference>
<name>A0ABS7BPC7_9SPHN</name>
<comment type="caution">
    <text evidence="2">The sequence shown here is derived from an EMBL/GenBank/DDBJ whole genome shotgun (WGS) entry which is preliminary data.</text>
</comment>
<dbReference type="InterPro" id="IPR011101">
    <property type="entry name" value="DUF5131"/>
</dbReference>
<proteinExistence type="predicted"/>
<keyword evidence="3" id="KW-1185">Reference proteome</keyword>
<dbReference type="Proteomes" id="UP000759103">
    <property type="component" value="Unassembled WGS sequence"/>
</dbReference>
<evidence type="ECO:0000313" key="2">
    <source>
        <dbReference type="EMBL" id="MBW6531431.1"/>
    </source>
</evidence>
<organism evidence="2 3">
    <name type="scientific">Sphingomonas citri</name>
    <dbReference type="NCBI Taxonomy" id="2862499"/>
    <lineage>
        <taxon>Bacteria</taxon>
        <taxon>Pseudomonadati</taxon>
        <taxon>Pseudomonadota</taxon>
        <taxon>Alphaproteobacteria</taxon>
        <taxon>Sphingomonadales</taxon>
        <taxon>Sphingomonadaceae</taxon>
        <taxon>Sphingomonas</taxon>
    </lineage>
</organism>
<reference evidence="2 3" key="1">
    <citation type="submission" date="2021-07" db="EMBL/GenBank/DDBJ databases">
        <title>Sphingomonas sp.</title>
        <authorList>
            <person name="Feng G."/>
            <person name="Li J."/>
            <person name="Pan M."/>
        </authorList>
    </citation>
    <scope>NUCLEOTIDE SEQUENCE [LARGE SCALE GENOMIC DNA]</scope>
    <source>
        <strain evidence="2 3">RRHST34</strain>
    </source>
</reference>
<evidence type="ECO:0000256" key="1">
    <source>
        <dbReference type="SAM" id="MobiDB-lite"/>
    </source>
</evidence>
<accession>A0ABS7BPC7</accession>
<gene>
    <name evidence="2" type="ORF">KZ820_11865</name>
</gene>
<dbReference type="Pfam" id="PF07505">
    <property type="entry name" value="DUF5131"/>
    <property type="match status" value="1"/>
</dbReference>